<evidence type="ECO:0000313" key="1">
    <source>
        <dbReference type="EMBL" id="MPL87589.1"/>
    </source>
</evidence>
<organism evidence="1">
    <name type="scientific">bioreactor metagenome</name>
    <dbReference type="NCBI Taxonomy" id="1076179"/>
    <lineage>
        <taxon>unclassified sequences</taxon>
        <taxon>metagenomes</taxon>
        <taxon>ecological metagenomes</taxon>
    </lineage>
</organism>
<dbReference type="NCBIfam" id="TIGR01630">
    <property type="entry name" value="psiM2_ORF9"/>
    <property type="match status" value="1"/>
</dbReference>
<comment type="caution">
    <text evidence="1">The sequence shown here is derived from an EMBL/GenBank/DDBJ whole genome shotgun (WGS) entry which is preliminary data.</text>
</comment>
<dbReference type="InterPro" id="IPR006517">
    <property type="entry name" value="Phage_terminase_lsu-like_C"/>
</dbReference>
<dbReference type="Gene3D" id="3.40.50.300">
    <property type="entry name" value="P-loop containing nucleotide triphosphate hydrolases"/>
    <property type="match status" value="1"/>
</dbReference>
<dbReference type="EMBL" id="VSSQ01000241">
    <property type="protein sequence ID" value="MPL87589.1"/>
    <property type="molecule type" value="Genomic_DNA"/>
</dbReference>
<name>A0A644V8B5_9ZZZZ</name>
<dbReference type="AlphaFoldDB" id="A0A644V8B5"/>
<gene>
    <name evidence="1" type="ORF">SDC9_33590</name>
</gene>
<protein>
    <recommendedName>
        <fullName evidence="2">Terminase large subunit gp17-like C-terminal domain-containing protein</fullName>
    </recommendedName>
</protein>
<accession>A0A644V8B5</accession>
<dbReference type="InterPro" id="IPR027417">
    <property type="entry name" value="P-loop_NTPase"/>
</dbReference>
<reference evidence="1" key="1">
    <citation type="submission" date="2019-08" db="EMBL/GenBank/DDBJ databases">
        <authorList>
            <person name="Kucharzyk K."/>
            <person name="Murdoch R.W."/>
            <person name="Higgins S."/>
            <person name="Loffler F."/>
        </authorList>
    </citation>
    <scope>NUCLEOTIDE SEQUENCE</scope>
</reference>
<sequence>MAKQTDLLSRWQQRVEWILGNEFVLPDTAEVKDARRARARRDYQFFVETYFPHLAVKKCGKFHIDAANYLLKTGDTRALFEWARGHAKSTHICLLIPMWLKIQVPRQINVMVLVSKSEDMADRLLADLQAELQYNQAYISDYGNQVKSGSWSDGEFKTSDGCLFVSLGRGQSPRGLKDRGKRPDYIAIDDIDDDELIRNPRRVGDALEWCLTALAGTMAMGRGRFVMVGNRIGKDSILSRFAERPGIYHTTINALDKKGLPSWPENYTADEIKRMREFIGERRFQKEYMNNPVNEGAVFQRKHIRFGKMLELKQYKTLVAYTDPSFKNSATADYKATILAGKTPTGEFHILKAFADQTSVTNMVAWHYLINDYVAGRVPIMYFMEANFMQDLLLDEFRTVGNITGHQIPIRGDQRAKPDKFARVEAMSPLFERGLVILNEKEKDSPGMTTLVDQLLMFEKGSKTHDDAPDALEGAIWMLSKRTRAYGAEFKMGIRESRKY</sequence>
<proteinExistence type="predicted"/>
<evidence type="ECO:0008006" key="2">
    <source>
        <dbReference type="Google" id="ProtNLM"/>
    </source>
</evidence>